<gene>
    <name evidence="1" type="ORF">AA0114_g8934</name>
</gene>
<comment type="caution">
    <text evidence="1">The sequence shown here is derived from an EMBL/GenBank/DDBJ whole genome shotgun (WGS) entry which is preliminary data.</text>
</comment>
<name>A0A4Q4M9D2_9PLEO</name>
<evidence type="ECO:0000313" key="2">
    <source>
        <dbReference type="Proteomes" id="UP000292402"/>
    </source>
</evidence>
<dbReference type="EMBL" id="PDXA01000033">
    <property type="protein sequence ID" value="RYN45599.1"/>
    <property type="molecule type" value="Genomic_DNA"/>
</dbReference>
<evidence type="ECO:0000313" key="1">
    <source>
        <dbReference type="EMBL" id="RYN45599.1"/>
    </source>
</evidence>
<protein>
    <submittedName>
        <fullName evidence="1">Uncharacterized protein</fullName>
    </submittedName>
</protein>
<organism evidence="1 2">
    <name type="scientific">Alternaria tenuissima</name>
    <dbReference type="NCBI Taxonomy" id="119927"/>
    <lineage>
        <taxon>Eukaryota</taxon>
        <taxon>Fungi</taxon>
        <taxon>Dikarya</taxon>
        <taxon>Ascomycota</taxon>
        <taxon>Pezizomycotina</taxon>
        <taxon>Dothideomycetes</taxon>
        <taxon>Pleosporomycetidae</taxon>
        <taxon>Pleosporales</taxon>
        <taxon>Pleosporineae</taxon>
        <taxon>Pleosporaceae</taxon>
        <taxon>Alternaria</taxon>
        <taxon>Alternaria sect. Alternaria</taxon>
        <taxon>Alternaria alternata complex</taxon>
    </lineage>
</organism>
<sequence>MKPILPRSGSQAMKRAILRMRGSQSGSAISNLLRIWRYEPERLLICDTEGNIHQSPRTSAATFQITIRNGKGDEVVPRAIVNHGITKAEIFELSGASGHFAVRGCFAKFYGLPNMEIATGADGVHSATWRDIAETIKRYIKKHKLEGPTPFLGFIDWSSAYVDYHALKAGLDTVLEGSLLPPYPVSGDVGNNFNPLSWWRMLRRLLKLEKEPKLQLTLANLFSILEPDELWLEAHAHDSDADVQMLIRVLQYTLDIWELVEEGGDRIEQQVALGYDLEPGCAIEDDIYSSVEVEREGDDLEPYLDDVEEE</sequence>
<reference evidence="2" key="1">
    <citation type="journal article" date="2019" name="bioRxiv">
        <title>Genomics, evolutionary history and diagnostics of the Alternaria alternata species group including apple and Asian pear pathotypes.</title>
        <authorList>
            <person name="Armitage A.D."/>
            <person name="Cockerton H.M."/>
            <person name="Sreenivasaprasad S."/>
            <person name="Woodhall J.W."/>
            <person name="Lane C.R."/>
            <person name="Harrison R.J."/>
            <person name="Clarkson J.P."/>
        </authorList>
    </citation>
    <scope>NUCLEOTIDE SEQUENCE [LARGE SCALE GENOMIC DNA]</scope>
    <source>
        <strain evidence="2">FERA 1082</strain>
    </source>
</reference>
<accession>A0A4Q4M9D2</accession>
<proteinExistence type="predicted"/>
<dbReference type="AlphaFoldDB" id="A0A4Q4M9D2"/>
<dbReference type="Proteomes" id="UP000292402">
    <property type="component" value="Unassembled WGS sequence"/>
</dbReference>